<proteinExistence type="predicted"/>
<feature type="transmembrane region" description="Helical" evidence="2">
    <location>
        <begin position="37"/>
        <end position="58"/>
    </location>
</feature>
<protein>
    <recommendedName>
        <fullName evidence="5">DUF3592 domain-containing protein</fullName>
    </recommendedName>
</protein>
<dbReference type="PATRIC" id="fig|1303692.3.peg.1959"/>
<dbReference type="EMBL" id="CP005080">
    <property type="protein sequence ID" value="AGK76900.1"/>
    <property type="molecule type" value="Genomic_DNA"/>
</dbReference>
<evidence type="ECO:0000313" key="4">
    <source>
        <dbReference type="Proteomes" id="UP000013304"/>
    </source>
</evidence>
<dbReference type="RefSeq" id="WP_015608269.1">
    <property type="nucleotide sequence ID" value="NC_021177.1"/>
</dbReference>
<evidence type="ECO:0000313" key="3">
    <source>
        <dbReference type="EMBL" id="AGK76900.1"/>
    </source>
</evidence>
<feature type="region of interest" description="Disordered" evidence="1">
    <location>
        <begin position="1"/>
        <end position="30"/>
    </location>
</feature>
<gene>
    <name evidence="3" type="ORF">SFUL_1936</name>
</gene>
<dbReference type="eggNOG" id="ENOG5031MPK">
    <property type="taxonomic scope" value="Bacteria"/>
</dbReference>
<organism evidence="3 4">
    <name type="scientific">Streptomyces microflavus DSM 40593</name>
    <dbReference type="NCBI Taxonomy" id="1303692"/>
    <lineage>
        <taxon>Bacteria</taxon>
        <taxon>Bacillati</taxon>
        <taxon>Actinomycetota</taxon>
        <taxon>Actinomycetes</taxon>
        <taxon>Kitasatosporales</taxon>
        <taxon>Streptomycetaceae</taxon>
        <taxon>Streptomyces</taxon>
    </lineage>
</organism>
<keyword evidence="2" id="KW-0812">Transmembrane</keyword>
<evidence type="ECO:0008006" key="5">
    <source>
        <dbReference type="Google" id="ProtNLM"/>
    </source>
</evidence>
<keyword evidence="2" id="KW-1133">Transmembrane helix</keyword>
<dbReference type="KEGG" id="sfi:SFUL_1936"/>
<dbReference type="AlphaFoldDB" id="N0CMS5"/>
<feature type="region of interest" description="Disordered" evidence="1">
    <location>
        <begin position="176"/>
        <end position="196"/>
    </location>
</feature>
<dbReference type="Proteomes" id="UP000013304">
    <property type="component" value="Chromosome"/>
</dbReference>
<keyword evidence="2" id="KW-0472">Membrane</keyword>
<feature type="transmembrane region" description="Helical" evidence="2">
    <location>
        <begin position="142"/>
        <end position="167"/>
    </location>
</feature>
<sequence length="196" mass="20039">MPHELEGMASDLDGTAHAGSSSAHQRDAGADRSNPRAALLMSLVLGLLLGALSALVMFPAAQHLRSLKDGERAEATLYASGACMAGQCEVEFEAGGRTVVADLPVGSGGGRSSVGARMTVRYQADDPEVVAREEDVGGGGAVVLAVLSGGASLLFLLVSAVAAVFVVRQWFAARRQGGTPQDGQRHDGDEAEPLGT</sequence>
<dbReference type="HOGENOM" id="CLU_131557_0_0_11"/>
<evidence type="ECO:0000256" key="1">
    <source>
        <dbReference type="SAM" id="MobiDB-lite"/>
    </source>
</evidence>
<evidence type="ECO:0000256" key="2">
    <source>
        <dbReference type="SAM" id="Phobius"/>
    </source>
</evidence>
<accession>N0CMS5</accession>
<name>N0CMS5_STRMI</name>
<reference evidence="3 4" key="1">
    <citation type="submission" date="2013-04" db="EMBL/GenBank/DDBJ databases">
        <title>Complete genome sequence of Streptomyces fulvissimus.</title>
        <authorList>
            <person name="Myronovskyi M."/>
            <person name="Tokovenko B."/>
            <person name="Manderscheid N."/>
            <person name="Petzke L."/>
            <person name="Luzhetskyy A."/>
        </authorList>
    </citation>
    <scope>NUCLEOTIDE SEQUENCE [LARGE SCALE GENOMIC DNA]</scope>
    <source>
        <strain evidence="3 4">DSM 40593</strain>
    </source>
</reference>